<keyword evidence="2" id="KW-1185">Reference proteome</keyword>
<dbReference type="EMBL" id="FOUJ01000001">
    <property type="protein sequence ID" value="SFM30142.1"/>
    <property type="molecule type" value="Genomic_DNA"/>
</dbReference>
<evidence type="ECO:0000313" key="2">
    <source>
        <dbReference type="Proteomes" id="UP000198535"/>
    </source>
</evidence>
<gene>
    <name evidence="1" type="ORF">SAMN04488696_0834</name>
</gene>
<reference evidence="2" key="1">
    <citation type="submission" date="2016-10" db="EMBL/GenBank/DDBJ databases">
        <authorList>
            <person name="Varghese N."/>
            <person name="Submissions S."/>
        </authorList>
    </citation>
    <scope>NUCLEOTIDE SEQUENCE [LARGE SCALE GENOMIC DNA]</scope>
    <source>
        <strain evidence="2">Mob M</strain>
    </source>
</reference>
<proteinExistence type="predicted"/>
<dbReference type="InterPro" id="IPR019271">
    <property type="entry name" value="DUF2284_metal-binding"/>
</dbReference>
<accession>A0A1I4PQN9</accession>
<dbReference type="STRING" id="487685.SAMN04488696_0834"/>
<evidence type="ECO:0000313" key="1">
    <source>
        <dbReference type="EMBL" id="SFM30142.1"/>
    </source>
</evidence>
<dbReference type="AlphaFoldDB" id="A0A1I4PQN9"/>
<dbReference type="OrthoDB" id="73362at2157"/>
<sequence length="178" mass="20376">MTQDIHPVITKAEELGLSAYMLDASDIDVENRVRLKCAYGCRGYGKRLSCPPHIISIDEFRKMLKEYSTAILLIEEHDTSAEDDIFKAWSRLRKGSFHKMLDLEYFAFRKGFSFAQLLRPGACNECAICGEECNKPELRRFPPEAVGINLSKLMEKKGLEIEYCNFDRVKCVGILLLE</sequence>
<protein>
    <submittedName>
        <fullName evidence="1">Predicted metal-binding protein</fullName>
    </submittedName>
</protein>
<name>A0A1I4PQN9_9EURY</name>
<organism evidence="1 2">
    <name type="scientific">Methanolobus profundi</name>
    <dbReference type="NCBI Taxonomy" id="487685"/>
    <lineage>
        <taxon>Archaea</taxon>
        <taxon>Methanobacteriati</taxon>
        <taxon>Methanobacteriota</taxon>
        <taxon>Stenosarchaea group</taxon>
        <taxon>Methanomicrobia</taxon>
        <taxon>Methanosarcinales</taxon>
        <taxon>Methanosarcinaceae</taxon>
        <taxon>Methanolobus</taxon>
    </lineage>
</organism>
<dbReference type="PIRSF" id="PIRSF018748">
    <property type="entry name" value="UCP018748"/>
    <property type="match status" value="1"/>
</dbReference>
<dbReference type="Pfam" id="PF10050">
    <property type="entry name" value="DUF2284"/>
    <property type="match status" value="1"/>
</dbReference>
<dbReference type="RefSeq" id="WP_091933509.1">
    <property type="nucleotide sequence ID" value="NZ_FOUJ01000001.1"/>
</dbReference>
<dbReference type="Proteomes" id="UP000198535">
    <property type="component" value="Unassembled WGS sequence"/>
</dbReference>